<reference evidence="1" key="1">
    <citation type="submission" date="2014-05" db="EMBL/GenBank/DDBJ databases">
        <authorList>
            <person name="Chronopoulou M."/>
        </authorList>
    </citation>
    <scope>NUCLEOTIDE SEQUENCE</scope>
    <source>
        <tissue evidence="1">Whole organism</tissue>
    </source>
</reference>
<proteinExistence type="predicted"/>
<protein>
    <submittedName>
        <fullName evidence="1">Uncharacterized protein</fullName>
    </submittedName>
</protein>
<name>A0A0K2TQZ7_LEPSM</name>
<dbReference type="EMBL" id="HACA01010460">
    <property type="protein sequence ID" value="CDW27821.1"/>
    <property type="molecule type" value="Transcribed_RNA"/>
</dbReference>
<accession>A0A0K2TQZ7</accession>
<organism evidence="1">
    <name type="scientific">Lepeophtheirus salmonis</name>
    <name type="common">Salmon louse</name>
    <name type="synonym">Caligus salmonis</name>
    <dbReference type="NCBI Taxonomy" id="72036"/>
    <lineage>
        <taxon>Eukaryota</taxon>
        <taxon>Metazoa</taxon>
        <taxon>Ecdysozoa</taxon>
        <taxon>Arthropoda</taxon>
        <taxon>Crustacea</taxon>
        <taxon>Multicrustacea</taxon>
        <taxon>Hexanauplia</taxon>
        <taxon>Copepoda</taxon>
        <taxon>Siphonostomatoida</taxon>
        <taxon>Caligidae</taxon>
        <taxon>Lepeophtheirus</taxon>
    </lineage>
</organism>
<dbReference type="AlphaFoldDB" id="A0A0K2TQZ7"/>
<sequence length="64" mass="7800">RKTTVCTFIKRDMLQYYKFEVLSKVNRNTRLDHHEIGLARNFNLMYCTDCWARQADFNKTRNHS</sequence>
<feature type="non-terminal residue" evidence="1">
    <location>
        <position position="1"/>
    </location>
</feature>
<evidence type="ECO:0000313" key="1">
    <source>
        <dbReference type="EMBL" id="CDW27821.1"/>
    </source>
</evidence>